<organism evidence="1 2">
    <name type="scientific">Aspergillus violaceofuscus (strain CBS 115571)</name>
    <dbReference type="NCBI Taxonomy" id="1450538"/>
    <lineage>
        <taxon>Eukaryota</taxon>
        <taxon>Fungi</taxon>
        <taxon>Dikarya</taxon>
        <taxon>Ascomycota</taxon>
        <taxon>Pezizomycotina</taxon>
        <taxon>Eurotiomycetes</taxon>
        <taxon>Eurotiomycetidae</taxon>
        <taxon>Eurotiales</taxon>
        <taxon>Aspergillaceae</taxon>
        <taxon>Aspergillus</taxon>
    </lineage>
</organism>
<dbReference type="STRING" id="1450538.A0A2V5HW56"/>
<keyword evidence="2" id="KW-1185">Reference proteome</keyword>
<proteinExistence type="predicted"/>
<reference evidence="1 2" key="1">
    <citation type="submission" date="2018-02" db="EMBL/GenBank/DDBJ databases">
        <title>The genomes of Aspergillus section Nigri reveals drivers in fungal speciation.</title>
        <authorList>
            <consortium name="DOE Joint Genome Institute"/>
            <person name="Vesth T.C."/>
            <person name="Nybo J."/>
            <person name="Theobald S."/>
            <person name="Brandl J."/>
            <person name="Frisvad J.C."/>
            <person name="Nielsen K.F."/>
            <person name="Lyhne E.K."/>
            <person name="Kogle M.E."/>
            <person name="Kuo A."/>
            <person name="Riley R."/>
            <person name="Clum A."/>
            <person name="Nolan M."/>
            <person name="Lipzen A."/>
            <person name="Salamov A."/>
            <person name="Henrissat B."/>
            <person name="Wiebenga A."/>
            <person name="De vries R.P."/>
            <person name="Grigoriev I.V."/>
            <person name="Mortensen U.H."/>
            <person name="Andersen M.R."/>
            <person name="Baker S.E."/>
        </authorList>
    </citation>
    <scope>NUCLEOTIDE SEQUENCE [LARGE SCALE GENOMIC DNA]</scope>
    <source>
        <strain evidence="1 2">CBS 115571</strain>
    </source>
</reference>
<dbReference type="Proteomes" id="UP000249829">
    <property type="component" value="Unassembled WGS sequence"/>
</dbReference>
<name>A0A2V5HW56_ASPV1</name>
<gene>
    <name evidence="1" type="ORF">BO99DRAFT_445624</name>
</gene>
<dbReference type="EMBL" id="KZ825174">
    <property type="protein sequence ID" value="PYI16107.1"/>
    <property type="molecule type" value="Genomic_DNA"/>
</dbReference>
<accession>A0A2V5HW56</accession>
<evidence type="ECO:0000313" key="1">
    <source>
        <dbReference type="EMBL" id="PYI16107.1"/>
    </source>
</evidence>
<protein>
    <submittedName>
        <fullName evidence="1">Uncharacterized protein</fullName>
    </submittedName>
</protein>
<evidence type="ECO:0000313" key="2">
    <source>
        <dbReference type="Proteomes" id="UP000249829"/>
    </source>
</evidence>
<dbReference type="AlphaFoldDB" id="A0A2V5HW56"/>
<sequence>MSEPKNEFCLAVPAVPAWLEAVDEHSLDVYAHLGFRVVEEIQVGVGEFNPRGEFEASGTGIPLYAMMSE</sequence>